<evidence type="ECO:0000256" key="1">
    <source>
        <dbReference type="ARBA" id="ARBA00023015"/>
    </source>
</evidence>
<keyword evidence="2" id="KW-0238">DNA-binding</keyword>
<dbReference type="EMBL" id="SNAA01000013">
    <property type="protein sequence ID" value="TDL78146.1"/>
    <property type="molecule type" value="Genomic_DNA"/>
</dbReference>
<dbReference type="Proteomes" id="UP000295701">
    <property type="component" value="Unassembled WGS sequence"/>
</dbReference>
<reference evidence="6 7" key="1">
    <citation type="submission" date="2019-03" db="EMBL/GenBank/DDBJ databases">
        <title>Primorskyibacter sp. SS33 isolated from sediments.</title>
        <authorList>
            <person name="Xunke S."/>
        </authorList>
    </citation>
    <scope>NUCLEOTIDE SEQUENCE [LARGE SCALE GENOMIC DNA]</scope>
    <source>
        <strain evidence="6 7">SS33</strain>
    </source>
</reference>
<dbReference type="PROSITE" id="PS51118">
    <property type="entry name" value="HTH_HXLR"/>
    <property type="match status" value="1"/>
</dbReference>
<feature type="domain" description="HTH hxlR-type" evidence="5">
    <location>
        <begin position="22"/>
        <end position="121"/>
    </location>
</feature>
<evidence type="ECO:0000313" key="7">
    <source>
        <dbReference type="Proteomes" id="UP000295701"/>
    </source>
</evidence>
<dbReference type="PANTHER" id="PTHR33204:SF29">
    <property type="entry name" value="TRANSCRIPTIONAL REGULATOR"/>
    <property type="match status" value="1"/>
</dbReference>
<dbReference type="SUPFAM" id="SSF46785">
    <property type="entry name" value="Winged helix' DNA-binding domain"/>
    <property type="match status" value="1"/>
</dbReference>
<dbReference type="Gene3D" id="1.10.10.10">
    <property type="entry name" value="Winged helix-like DNA-binding domain superfamily/Winged helix DNA-binding domain"/>
    <property type="match status" value="1"/>
</dbReference>
<dbReference type="RefSeq" id="WP_133397270.1">
    <property type="nucleotide sequence ID" value="NZ_SNAA01000013.1"/>
</dbReference>
<protein>
    <submittedName>
        <fullName evidence="6">Transcriptional regulator</fullName>
    </submittedName>
</protein>
<dbReference type="Pfam" id="PF01638">
    <property type="entry name" value="HxlR"/>
    <property type="match status" value="1"/>
</dbReference>
<organism evidence="6 7">
    <name type="scientific">Palleronia sediminis</name>
    <dbReference type="NCBI Taxonomy" id="2547833"/>
    <lineage>
        <taxon>Bacteria</taxon>
        <taxon>Pseudomonadati</taxon>
        <taxon>Pseudomonadota</taxon>
        <taxon>Alphaproteobacteria</taxon>
        <taxon>Rhodobacterales</taxon>
        <taxon>Roseobacteraceae</taxon>
        <taxon>Palleronia</taxon>
    </lineage>
</organism>
<evidence type="ECO:0000256" key="3">
    <source>
        <dbReference type="ARBA" id="ARBA00023163"/>
    </source>
</evidence>
<comment type="caution">
    <text evidence="6">The sequence shown here is derived from an EMBL/GenBank/DDBJ whole genome shotgun (WGS) entry which is preliminary data.</text>
</comment>
<evidence type="ECO:0000313" key="6">
    <source>
        <dbReference type="EMBL" id="TDL78146.1"/>
    </source>
</evidence>
<feature type="region of interest" description="Disordered" evidence="4">
    <location>
        <begin position="1"/>
        <end position="22"/>
    </location>
</feature>
<feature type="compositionally biased region" description="Basic and acidic residues" evidence="4">
    <location>
        <begin position="1"/>
        <end position="11"/>
    </location>
</feature>
<keyword evidence="3" id="KW-0804">Transcription</keyword>
<evidence type="ECO:0000259" key="5">
    <source>
        <dbReference type="PROSITE" id="PS51118"/>
    </source>
</evidence>
<dbReference type="GO" id="GO:0003677">
    <property type="term" value="F:DNA binding"/>
    <property type="evidence" value="ECO:0007669"/>
    <property type="project" value="UniProtKB-KW"/>
</dbReference>
<sequence length="124" mass="13826">METTTDLRDPLDPPETPPAPSCPSDALLRALWGQWKLHVIYTLGAHGPSRFGVLRRAIPTISPKVLTQRLRELESDGLAWREQVNTIPPQVTYGLTPIGESVHRVLKEFDPIAAAWAKETGRPR</sequence>
<dbReference type="InterPro" id="IPR036388">
    <property type="entry name" value="WH-like_DNA-bd_sf"/>
</dbReference>
<proteinExistence type="predicted"/>
<gene>
    <name evidence="6" type="ORF">E2L08_11670</name>
</gene>
<accession>A0A4R6AA62</accession>
<name>A0A4R6AA62_9RHOB</name>
<dbReference type="OrthoDB" id="9800350at2"/>
<dbReference type="AlphaFoldDB" id="A0A4R6AA62"/>
<keyword evidence="1" id="KW-0805">Transcription regulation</keyword>
<evidence type="ECO:0000256" key="2">
    <source>
        <dbReference type="ARBA" id="ARBA00023125"/>
    </source>
</evidence>
<keyword evidence="7" id="KW-1185">Reference proteome</keyword>
<evidence type="ECO:0000256" key="4">
    <source>
        <dbReference type="SAM" id="MobiDB-lite"/>
    </source>
</evidence>
<dbReference type="PANTHER" id="PTHR33204">
    <property type="entry name" value="TRANSCRIPTIONAL REGULATOR, MARR FAMILY"/>
    <property type="match status" value="1"/>
</dbReference>
<dbReference type="InterPro" id="IPR036390">
    <property type="entry name" value="WH_DNA-bd_sf"/>
</dbReference>
<dbReference type="InterPro" id="IPR002577">
    <property type="entry name" value="HTH_HxlR"/>
</dbReference>